<accession>A0ABV6UWH7</accession>
<name>A0ABV6UWH7_9ACTN</name>
<sequence length="72" mass="7683">MVHEHQARHDLAVKRSRDGRWSTTRAPSRRIYSTPLVGSRSPQRARDGQAGPAEPGQRAVDAATAASAAPPG</sequence>
<evidence type="ECO:0000313" key="3">
    <source>
        <dbReference type="Proteomes" id="UP001592528"/>
    </source>
</evidence>
<feature type="compositionally biased region" description="Low complexity" evidence="1">
    <location>
        <begin position="59"/>
        <end position="72"/>
    </location>
</feature>
<gene>
    <name evidence="2" type="ORF">ACEZDJ_31330</name>
</gene>
<evidence type="ECO:0008006" key="4">
    <source>
        <dbReference type="Google" id="ProtNLM"/>
    </source>
</evidence>
<protein>
    <recommendedName>
        <fullName evidence="4">Integrase</fullName>
    </recommendedName>
</protein>
<dbReference type="EMBL" id="JBHEZZ010000023">
    <property type="protein sequence ID" value="MFC1405792.1"/>
    <property type="molecule type" value="Genomic_DNA"/>
</dbReference>
<dbReference type="Proteomes" id="UP001592528">
    <property type="component" value="Unassembled WGS sequence"/>
</dbReference>
<organism evidence="2 3">
    <name type="scientific">Streptacidiphilus cavernicola</name>
    <dbReference type="NCBI Taxonomy" id="3342716"/>
    <lineage>
        <taxon>Bacteria</taxon>
        <taxon>Bacillati</taxon>
        <taxon>Actinomycetota</taxon>
        <taxon>Actinomycetes</taxon>
        <taxon>Kitasatosporales</taxon>
        <taxon>Streptomycetaceae</taxon>
        <taxon>Streptacidiphilus</taxon>
    </lineage>
</organism>
<evidence type="ECO:0000256" key="1">
    <source>
        <dbReference type="SAM" id="MobiDB-lite"/>
    </source>
</evidence>
<feature type="compositionally biased region" description="Basic and acidic residues" evidence="1">
    <location>
        <begin position="1"/>
        <end position="20"/>
    </location>
</feature>
<proteinExistence type="predicted"/>
<feature type="region of interest" description="Disordered" evidence="1">
    <location>
        <begin position="1"/>
        <end position="72"/>
    </location>
</feature>
<evidence type="ECO:0000313" key="2">
    <source>
        <dbReference type="EMBL" id="MFC1405792.1"/>
    </source>
</evidence>
<keyword evidence="3" id="KW-1185">Reference proteome</keyword>
<comment type="caution">
    <text evidence="2">The sequence shown here is derived from an EMBL/GenBank/DDBJ whole genome shotgun (WGS) entry which is preliminary data.</text>
</comment>
<reference evidence="2 3" key="1">
    <citation type="submission" date="2024-09" db="EMBL/GenBank/DDBJ databases">
        <authorList>
            <person name="Lee S.D."/>
        </authorList>
    </citation>
    <scope>NUCLEOTIDE SEQUENCE [LARGE SCALE GENOMIC DNA]</scope>
    <source>
        <strain evidence="2 3">N1-5</strain>
    </source>
</reference>
<dbReference type="RefSeq" id="WP_157624080.1">
    <property type="nucleotide sequence ID" value="NZ_JBHEZZ010000023.1"/>
</dbReference>